<protein>
    <recommendedName>
        <fullName evidence="3">EF-hand domain-containing protein</fullName>
    </recommendedName>
</protein>
<dbReference type="SUPFAM" id="SSF47473">
    <property type="entry name" value="EF-hand"/>
    <property type="match status" value="1"/>
</dbReference>
<evidence type="ECO:0008006" key="3">
    <source>
        <dbReference type="Google" id="ProtNLM"/>
    </source>
</evidence>
<dbReference type="AlphaFoldDB" id="A0AAD6PAL1"/>
<accession>A0AAD6PAL1</accession>
<sequence length="106" mass="11929">MEEIRRAAGAYYEHLPEKDKNLAGKTFKAMDKNGDEQISLREYMKRSCQERTSAAVNVSSELMHRAPMKFAVIAMVVRGSHTTVVPPSVITILCYVKAGARYKRPP</sequence>
<dbReference type="Gene3D" id="1.10.238.10">
    <property type="entry name" value="EF-hand"/>
    <property type="match status" value="1"/>
</dbReference>
<comment type="caution">
    <text evidence="1">The sequence shown here is derived from an EMBL/GenBank/DDBJ whole genome shotgun (WGS) entry which is preliminary data.</text>
</comment>
<dbReference type="Proteomes" id="UP001162972">
    <property type="component" value="Chromosome 19"/>
</dbReference>
<reference evidence="1 2" key="1">
    <citation type="journal article" date="2023" name="Int. J. Mol. Sci.">
        <title>De Novo Assembly and Annotation of 11 Diverse Shrub Willow (Salix) Genomes Reveals Novel Gene Organization in Sex-Linked Regions.</title>
        <authorList>
            <person name="Hyden B."/>
            <person name="Feng K."/>
            <person name="Yates T.B."/>
            <person name="Jawdy S."/>
            <person name="Cereghino C."/>
            <person name="Smart L.B."/>
            <person name="Muchero W."/>
        </authorList>
    </citation>
    <scope>NUCLEOTIDE SEQUENCE [LARGE SCALE GENOMIC DNA]</scope>
    <source>
        <tissue evidence="1">Shoot tip</tissue>
    </source>
</reference>
<keyword evidence="2" id="KW-1185">Reference proteome</keyword>
<dbReference type="EMBL" id="JAPFFJ010000007">
    <property type="protein sequence ID" value="KAJ6422684.1"/>
    <property type="molecule type" value="Genomic_DNA"/>
</dbReference>
<organism evidence="1 2">
    <name type="scientific">Salix udensis</name>
    <dbReference type="NCBI Taxonomy" id="889485"/>
    <lineage>
        <taxon>Eukaryota</taxon>
        <taxon>Viridiplantae</taxon>
        <taxon>Streptophyta</taxon>
        <taxon>Embryophyta</taxon>
        <taxon>Tracheophyta</taxon>
        <taxon>Spermatophyta</taxon>
        <taxon>Magnoliopsida</taxon>
        <taxon>eudicotyledons</taxon>
        <taxon>Gunneridae</taxon>
        <taxon>Pentapetalae</taxon>
        <taxon>rosids</taxon>
        <taxon>fabids</taxon>
        <taxon>Malpighiales</taxon>
        <taxon>Salicaceae</taxon>
        <taxon>Saliceae</taxon>
        <taxon>Salix</taxon>
    </lineage>
</organism>
<evidence type="ECO:0000313" key="1">
    <source>
        <dbReference type="EMBL" id="KAJ6422684.1"/>
    </source>
</evidence>
<dbReference type="InterPro" id="IPR011992">
    <property type="entry name" value="EF-hand-dom_pair"/>
</dbReference>
<name>A0AAD6PAL1_9ROSI</name>
<proteinExistence type="predicted"/>
<gene>
    <name evidence="1" type="ORF">OIU84_027617</name>
</gene>
<evidence type="ECO:0000313" key="2">
    <source>
        <dbReference type="Proteomes" id="UP001162972"/>
    </source>
</evidence>